<comment type="similarity">
    <text evidence="3">Belongs to the CWC22 family.</text>
</comment>
<dbReference type="GO" id="GO:0000398">
    <property type="term" value="P:mRNA splicing, via spliceosome"/>
    <property type="evidence" value="ECO:0007669"/>
    <property type="project" value="TreeGrafter"/>
</dbReference>
<dbReference type="HAMAP" id="MF_00055">
    <property type="entry name" value="MEMO1"/>
    <property type="match status" value="1"/>
</dbReference>
<feature type="compositionally biased region" description="Basic and acidic residues" evidence="7">
    <location>
        <begin position="707"/>
        <end position="716"/>
    </location>
</feature>
<feature type="compositionally biased region" description="Low complexity" evidence="7">
    <location>
        <begin position="616"/>
        <end position="638"/>
    </location>
</feature>
<evidence type="ECO:0000256" key="3">
    <source>
        <dbReference type="ARBA" id="ARBA00006856"/>
    </source>
</evidence>
<feature type="compositionally biased region" description="Basic and acidic residues" evidence="7">
    <location>
        <begin position="730"/>
        <end position="753"/>
    </location>
</feature>
<evidence type="ECO:0000256" key="4">
    <source>
        <dbReference type="ARBA" id="ARBA00022664"/>
    </source>
</evidence>
<keyword evidence="4" id="KW-0507">mRNA processing</keyword>
<accession>J6F0T3</accession>
<evidence type="ECO:0000256" key="6">
    <source>
        <dbReference type="ARBA" id="ARBA00023242"/>
    </source>
</evidence>
<dbReference type="Pfam" id="PF01875">
    <property type="entry name" value="Memo"/>
    <property type="match status" value="1"/>
</dbReference>
<feature type="compositionally biased region" description="Basic and acidic residues" evidence="7">
    <location>
        <begin position="46"/>
        <end position="62"/>
    </location>
</feature>
<dbReference type="SUPFAM" id="SSF48371">
    <property type="entry name" value="ARM repeat"/>
    <property type="match status" value="1"/>
</dbReference>
<protein>
    <submittedName>
        <fullName evidence="9">Spliceosome-related protein</fullName>
    </submittedName>
</protein>
<dbReference type="PANTHER" id="PTHR18034:SF3">
    <property type="entry name" value="PRE-MRNA-SPLICING FACTOR CWC22 HOMOLOG"/>
    <property type="match status" value="1"/>
</dbReference>
<dbReference type="Gene3D" id="3.40.830.10">
    <property type="entry name" value="LigB-like"/>
    <property type="match status" value="1"/>
</dbReference>
<dbReference type="InterPro" id="IPR016024">
    <property type="entry name" value="ARM-type_fold"/>
</dbReference>
<dbReference type="SMART" id="SM00543">
    <property type="entry name" value="MIF4G"/>
    <property type="match status" value="1"/>
</dbReference>
<dbReference type="PROSITE" id="PS51366">
    <property type="entry name" value="MI"/>
    <property type="match status" value="1"/>
</dbReference>
<dbReference type="AlphaFoldDB" id="J6F0T3"/>
<dbReference type="GeneID" id="25985706"/>
<dbReference type="RefSeq" id="XP_014180612.1">
    <property type="nucleotide sequence ID" value="XM_014325137.1"/>
</dbReference>
<dbReference type="GO" id="GO:0003723">
    <property type="term" value="F:RNA binding"/>
    <property type="evidence" value="ECO:0007669"/>
    <property type="project" value="InterPro"/>
</dbReference>
<dbReference type="KEGG" id="tasa:A1Q1_02192"/>
<dbReference type="VEuPathDB" id="FungiDB:A1Q1_02192"/>
<dbReference type="GO" id="GO:0071013">
    <property type="term" value="C:catalytic step 2 spliceosome"/>
    <property type="evidence" value="ECO:0007669"/>
    <property type="project" value="TreeGrafter"/>
</dbReference>
<reference evidence="9 10" key="1">
    <citation type="journal article" date="2012" name="Eukaryot. Cell">
        <title>Draft genome sequence of CBS 2479, the standard type strain of Trichosporon asahii.</title>
        <authorList>
            <person name="Yang R.Y."/>
            <person name="Li H.T."/>
            <person name="Zhu H."/>
            <person name="Zhou G.P."/>
            <person name="Wang M."/>
            <person name="Wang L."/>
        </authorList>
    </citation>
    <scope>NUCLEOTIDE SEQUENCE [LARGE SCALE GENOMIC DNA]</scope>
    <source>
        <strain evidence="10">ATCC 90039 / CBS 2479 / JCM 2466 / KCTC 7840 / NCYC 2677 / UAMH 7654</strain>
    </source>
</reference>
<dbReference type="NCBIfam" id="TIGR04336">
    <property type="entry name" value="AmmeMemoSam_B"/>
    <property type="match status" value="1"/>
</dbReference>
<comment type="function">
    <text evidence="1">Involved in pre-mRNA splicing.</text>
</comment>
<dbReference type="InterPro" id="IPR003890">
    <property type="entry name" value="MIF4G-like_typ-3"/>
</dbReference>
<organism evidence="9 10">
    <name type="scientific">Trichosporon asahii var. asahii (strain ATCC 90039 / CBS 2479 / JCM 2466 / KCTC 7840 / NBRC 103889/ NCYC 2677 / UAMH 7654)</name>
    <name type="common">Yeast</name>
    <dbReference type="NCBI Taxonomy" id="1186058"/>
    <lineage>
        <taxon>Eukaryota</taxon>
        <taxon>Fungi</taxon>
        <taxon>Dikarya</taxon>
        <taxon>Basidiomycota</taxon>
        <taxon>Agaricomycotina</taxon>
        <taxon>Tremellomycetes</taxon>
        <taxon>Trichosporonales</taxon>
        <taxon>Trichosporonaceae</taxon>
        <taxon>Trichosporon</taxon>
    </lineage>
</organism>
<feature type="region of interest" description="Disordered" evidence="7">
    <location>
        <begin position="1"/>
        <end position="74"/>
    </location>
</feature>
<dbReference type="Pfam" id="PF02847">
    <property type="entry name" value="MA3"/>
    <property type="match status" value="1"/>
</dbReference>
<dbReference type="InterPro" id="IPR002737">
    <property type="entry name" value="MEMO1_fam"/>
</dbReference>
<evidence type="ECO:0000256" key="7">
    <source>
        <dbReference type="SAM" id="MobiDB-lite"/>
    </source>
</evidence>
<feature type="domain" description="MI" evidence="8">
    <location>
        <begin position="407"/>
        <end position="523"/>
    </location>
</feature>
<dbReference type="EMBL" id="ALBS01000191">
    <property type="protein sequence ID" value="EJT48772.1"/>
    <property type="molecule type" value="Genomic_DNA"/>
</dbReference>
<comment type="subcellular location">
    <subcellularLocation>
        <location evidence="2">Nucleus</location>
    </subcellularLocation>
</comment>
<evidence type="ECO:0000256" key="2">
    <source>
        <dbReference type="ARBA" id="ARBA00004123"/>
    </source>
</evidence>
<feature type="region of interest" description="Disordered" evidence="7">
    <location>
        <begin position="610"/>
        <end position="811"/>
    </location>
</feature>
<sequence length="1139" mass="129119">MPRSTSRSPSVDSRSPSPETSKRKRSPSASPRARSPSPPARRRRDRSPDEEPPRRSEVKDAGENGNGTVAAPSADARAEFARLLGSRSGGAYIPPARLRAMQEQASKDKTSPEYQRMSWDALRKSINGMINKVNITNIKHVVPELFGENLIRGKGLFARSVMRAQAASLPFTPIFAALVAIVNTKLPQVGELVLTRLIAQFRRAYKRNDKNVCNATSTFIAHLVNQYVAHEIVALQILLLCLERPTDDSVEVAVSFMREVGLFLSENSPRANTMVFERFRAVLHEGAISKRCQYMIEVLFQVRKDKYKDNPMIPEGLDLVEEEEQITHRISLDDELKVQEGLNLFKVDPNFLENEERYNEIKREILGDSDDEDSGSGSDYDSDSESEDDVAPEKEGITDMTETNLINLRRTIYLTIMNSLNFEEAVHKLLKVNIPEGREVELVNMIIECCSQERTYKAFFGSIGERFAKLNRIWTDLFQDAFQRYYDTIHRYETNKLRNIARFFGHMLASDAISWAVLHVVHMNEEETTSSSRIFVKIAFTEVKEELGLKKLVERLKFPDLQPAFAGMFPTDNPRNTRFSINYFTQIGLGAVTEDMREWLQNAPKLLAEQRAAAQDSSDSDSSSVLSSSESDLSSSDYSSDDSRYRRRRRYSSDSRSPPRRRRYSSDDSRSPSPRRRRYSSDDSRSPSPRRRRYSSDDSRSPPPRRRYSDASDRSPPRRRRYSDSLTPSPDRRRKDSTPPRRRDDSPPRRRDSVTPPRRRRDSPSPRRRDDSPPPRRRNDSPPPRRRDDSPPHRRRYDDDTPPRRRSPWLADHAGAPQVGCIRFMCAFPLSALPAALSSLHPLSAITTSMSGVREASHAGSWYTNNSSRLTAELSGYLDKVHPLNNPPFSPPVKEAKAIIAPHAGFSYSGPAAAWAYAAVPVDKIKRVVLLGPSHHVYLSGIALSKFASYGTPIGDIPLDLEAIADLRKSRLFSDMKSSVDEDEHSLEMHLPYIRQVFGKRDIKLVPLLVGHPSEDKRKAISAALSKYWNDDETFFIISSDFCHWGSRFSCTPYYPHAPDPPNPVPPVPANSTPQNTPTPELVKRYAGQSSGDVPIWKSIQYMDHEGMDLLRSPARDGAVEEWESYLARTKASNKHPSQ</sequence>
<feature type="region of interest" description="Disordered" evidence="7">
    <location>
        <begin position="363"/>
        <end position="397"/>
    </location>
</feature>
<dbReference type="CDD" id="cd07361">
    <property type="entry name" value="MEMO_like"/>
    <property type="match status" value="1"/>
</dbReference>
<evidence type="ECO:0000256" key="5">
    <source>
        <dbReference type="ARBA" id="ARBA00023187"/>
    </source>
</evidence>
<dbReference type="FunFam" id="1.25.40.180:FF:000004">
    <property type="entry name" value="pre-mRNA-splicing factor CWC22 homolog"/>
    <property type="match status" value="1"/>
</dbReference>
<dbReference type="Pfam" id="PF02854">
    <property type="entry name" value="MIF4G"/>
    <property type="match status" value="1"/>
</dbReference>
<evidence type="ECO:0000256" key="1">
    <source>
        <dbReference type="ARBA" id="ARBA00003777"/>
    </source>
</evidence>
<proteinExistence type="inferred from homology"/>
<dbReference type="Proteomes" id="UP000002748">
    <property type="component" value="Unassembled WGS sequence"/>
</dbReference>
<dbReference type="InterPro" id="IPR050781">
    <property type="entry name" value="CWC22_splicing_factor"/>
</dbReference>
<dbReference type="HOGENOM" id="CLU_006308_0_0_1"/>
<dbReference type="InterPro" id="IPR003891">
    <property type="entry name" value="Initiation_fac_eIF4g_MI"/>
</dbReference>
<evidence type="ECO:0000313" key="9">
    <source>
        <dbReference type="EMBL" id="EJT48772.1"/>
    </source>
</evidence>
<comment type="caution">
    <text evidence="9">The sequence shown here is derived from an EMBL/GenBank/DDBJ whole genome shotgun (WGS) entry which is preliminary data.</text>
</comment>
<feature type="compositionally biased region" description="Basic and acidic residues" evidence="7">
    <location>
        <begin position="762"/>
        <end position="803"/>
    </location>
</feature>
<name>J6F0T3_TRIAS</name>
<feature type="compositionally biased region" description="Acidic residues" evidence="7">
    <location>
        <begin position="367"/>
        <end position="390"/>
    </location>
</feature>
<dbReference type="SMART" id="SM00544">
    <property type="entry name" value="MA3"/>
    <property type="match status" value="1"/>
</dbReference>
<evidence type="ECO:0000313" key="10">
    <source>
        <dbReference type="Proteomes" id="UP000002748"/>
    </source>
</evidence>
<keyword evidence="5" id="KW-0508">mRNA splicing</keyword>
<feature type="compositionally biased region" description="Low complexity" evidence="7">
    <location>
        <begin position="1"/>
        <end position="18"/>
    </location>
</feature>
<dbReference type="OrthoDB" id="1924287at2759"/>
<dbReference type="PANTHER" id="PTHR18034">
    <property type="entry name" value="CELL CYCLE CONTROL PROTEIN CWF22-RELATED"/>
    <property type="match status" value="1"/>
</dbReference>
<gene>
    <name evidence="9" type="ORF">A1Q1_02192</name>
</gene>
<evidence type="ECO:0000259" key="8">
    <source>
        <dbReference type="PROSITE" id="PS51366"/>
    </source>
</evidence>
<dbReference type="Gene3D" id="1.25.40.180">
    <property type="match status" value="1"/>
</dbReference>
<keyword evidence="6" id="KW-0539">Nucleus</keyword>